<dbReference type="AlphaFoldDB" id="A0A2S6GX15"/>
<evidence type="ECO:0000313" key="5">
    <source>
        <dbReference type="EMBL" id="PPK69759.1"/>
    </source>
</evidence>
<evidence type="ECO:0000313" key="6">
    <source>
        <dbReference type="Proteomes" id="UP000239203"/>
    </source>
</evidence>
<accession>A0A2S6GX15</accession>
<gene>
    <name evidence="5" type="ORF">CLV40_103369</name>
</gene>
<evidence type="ECO:0000256" key="1">
    <source>
        <dbReference type="ARBA" id="ARBA00004496"/>
    </source>
</evidence>
<comment type="similarity">
    <text evidence="2">Belongs to the EspG family.</text>
</comment>
<sequence length="69" mass="7935">MLKPPHAHGTFAAATRDRWGKRTRTDRVISYFDTEDGRYLQTRVDGWTTISPTNSRRLLHHVSTLLPAT</sequence>
<dbReference type="Pfam" id="PF14011">
    <property type="entry name" value="ESX-1_EspG"/>
    <property type="match status" value="1"/>
</dbReference>
<reference evidence="5 6" key="1">
    <citation type="submission" date="2018-02" db="EMBL/GenBank/DDBJ databases">
        <title>Genomic Encyclopedia of Archaeal and Bacterial Type Strains, Phase II (KMG-II): from individual species to whole genera.</title>
        <authorList>
            <person name="Goeker M."/>
        </authorList>
    </citation>
    <scope>NUCLEOTIDE SEQUENCE [LARGE SCALE GENOMIC DNA]</scope>
    <source>
        <strain evidence="5 6">YU 961-1</strain>
    </source>
</reference>
<comment type="caution">
    <text evidence="5">The sequence shown here is derived from an EMBL/GenBank/DDBJ whole genome shotgun (WGS) entry which is preliminary data.</text>
</comment>
<dbReference type="InterPro" id="IPR025734">
    <property type="entry name" value="EspG"/>
</dbReference>
<dbReference type="Proteomes" id="UP000239203">
    <property type="component" value="Unassembled WGS sequence"/>
</dbReference>
<evidence type="ECO:0000256" key="2">
    <source>
        <dbReference type="ARBA" id="ARBA00006411"/>
    </source>
</evidence>
<keyword evidence="6" id="KW-1185">Reference proteome</keyword>
<protein>
    <submittedName>
        <fullName evidence="5">ESAT-6 protein secretion system EspG family protein</fullName>
    </submittedName>
</protein>
<proteinExistence type="inferred from homology"/>
<keyword evidence="3" id="KW-0963">Cytoplasm</keyword>
<evidence type="ECO:0000256" key="4">
    <source>
        <dbReference type="ARBA" id="ARBA00023186"/>
    </source>
</evidence>
<evidence type="ECO:0000256" key="3">
    <source>
        <dbReference type="ARBA" id="ARBA00022490"/>
    </source>
</evidence>
<comment type="subcellular location">
    <subcellularLocation>
        <location evidence="1">Cytoplasm</location>
    </subcellularLocation>
</comment>
<organism evidence="5 6">
    <name type="scientific">Actinokineospora auranticolor</name>
    <dbReference type="NCBI Taxonomy" id="155976"/>
    <lineage>
        <taxon>Bacteria</taxon>
        <taxon>Bacillati</taxon>
        <taxon>Actinomycetota</taxon>
        <taxon>Actinomycetes</taxon>
        <taxon>Pseudonocardiales</taxon>
        <taxon>Pseudonocardiaceae</taxon>
        <taxon>Actinokineospora</taxon>
    </lineage>
</organism>
<dbReference type="EMBL" id="PTIX01000003">
    <property type="protein sequence ID" value="PPK69759.1"/>
    <property type="molecule type" value="Genomic_DNA"/>
</dbReference>
<name>A0A2S6GX15_9PSEU</name>
<keyword evidence="4" id="KW-0143">Chaperone</keyword>